<evidence type="ECO:0000256" key="2">
    <source>
        <dbReference type="ARBA" id="ARBA00022771"/>
    </source>
</evidence>
<dbReference type="InterPro" id="IPR022755">
    <property type="entry name" value="Znf_C2H2_jaz"/>
</dbReference>
<proteinExistence type="predicted"/>
<dbReference type="InterPro" id="IPR013087">
    <property type="entry name" value="Znf_C2H2_type"/>
</dbReference>
<reference evidence="6 7" key="1">
    <citation type="journal article" date="2023" name="G3 (Bethesda)">
        <title>A chromosome-length genome assembly and annotation of blackberry (Rubus argutus, cv. 'Hillquist').</title>
        <authorList>
            <person name="Bruna T."/>
            <person name="Aryal R."/>
            <person name="Dudchenko O."/>
            <person name="Sargent D.J."/>
            <person name="Mead D."/>
            <person name="Buti M."/>
            <person name="Cavallini A."/>
            <person name="Hytonen T."/>
            <person name="Andres J."/>
            <person name="Pham M."/>
            <person name="Weisz D."/>
            <person name="Mascagni F."/>
            <person name="Usai G."/>
            <person name="Natali L."/>
            <person name="Bassil N."/>
            <person name="Fernandez G.E."/>
            <person name="Lomsadze A."/>
            <person name="Armour M."/>
            <person name="Olukolu B."/>
            <person name="Poorten T."/>
            <person name="Britton C."/>
            <person name="Davik J."/>
            <person name="Ashrafi H."/>
            <person name="Aiden E.L."/>
            <person name="Borodovsky M."/>
            <person name="Worthington M."/>
        </authorList>
    </citation>
    <scope>NUCLEOTIDE SEQUENCE [LARGE SCALE GENOMIC DNA]</scope>
    <source>
        <strain evidence="6">PI 553951</strain>
    </source>
</reference>
<keyword evidence="1" id="KW-0479">Metal-binding</keyword>
<dbReference type="AlphaFoldDB" id="A0AAW1W0Z2"/>
<evidence type="ECO:0000256" key="1">
    <source>
        <dbReference type="ARBA" id="ARBA00022723"/>
    </source>
</evidence>
<dbReference type="EMBL" id="JBEDUW010000007">
    <property type="protein sequence ID" value="KAK9914214.1"/>
    <property type="molecule type" value="Genomic_DNA"/>
</dbReference>
<keyword evidence="3" id="KW-0862">Zinc</keyword>
<evidence type="ECO:0000259" key="5">
    <source>
        <dbReference type="PROSITE" id="PS50157"/>
    </source>
</evidence>
<evidence type="ECO:0000313" key="7">
    <source>
        <dbReference type="Proteomes" id="UP001457282"/>
    </source>
</evidence>
<dbReference type="GO" id="GO:0008270">
    <property type="term" value="F:zinc ion binding"/>
    <property type="evidence" value="ECO:0007669"/>
    <property type="project" value="UniProtKB-KW"/>
</dbReference>
<protein>
    <recommendedName>
        <fullName evidence="5">C2H2-type domain-containing protein</fullName>
    </recommendedName>
</protein>
<comment type="caution">
    <text evidence="6">The sequence shown here is derived from an EMBL/GenBank/DDBJ whole genome shotgun (WGS) entry which is preliminary data.</text>
</comment>
<gene>
    <name evidence="6" type="ORF">M0R45_038005</name>
</gene>
<organism evidence="6 7">
    <name type="scientific">Rubus argutus</name>
    <name type="common">Southern blackberry</name>
    <dbReference type="NCBI Taxonomy" id="59490"/>
    <lineage>
        <taxon>Eukaryota</taxon>
        <taxon>Viridiplantae</taxon>
        <taxon>Streptophyta</taxon>
        <taxon>Embryophyta</taxon>
        <taxon>Tracheophyta</taxon>
        <taxon>Spermatophyta</taxon>
        <taxon>Magnoliopsida</taxon>
        <taxon>eudicotyledons</taxon>
        <taxon>Gunneridae</taxon>
        <taxon>Pentapetalae</taxon>
        <taxon>rosids</taxon>
        <taxon>fabids</taxon>
        <taxon>Rosales</taxon>
        <taxon>Rosaceae</taxon>
        <taxon>Rosoideae</taxon>
        <taxon>Rosoideae incertae sedis</taxon>
        <taxon>Rubus</taxon>
    </lineage>
</organism>
<evidence type="ECO:0000256" key="4">
    <source>
        <dbReference type="PROSITE-ProRule" id="PRU00042"/>
    </source>
</evidence>
<dbReference type="Pfam" id="PF12171">
    <property type="entry name" value="zf-C2H2_jaz"/>
    <property type="match status" value="1"/>
</dbReference>
<feature type="domain" description="C2H2-type" evidence="5">
    <location>
        <begin position="116"/>
        <end position="143"/>
    </location>
</feature>
<dbReference type="PROSITE" id="PS00028">
    <property type="entry name" value="ZINC_FINGER_C2H2_1"/>
    <property type="match status" value="1"/>
</dbReference>
<evidence type="ECO:0000313" key="6">
    <source>
        <dbReference type="EMBL" id="KAK9914214.1"/>
    </source>
</evidence>
<dbReference type="SMART" id="SM00355">
    <property type="entry name" value="ZnF_C2H2"/>
    <property type="match status" value="2"/>
</dbReference>
<dbReference type="Proteomes" id="UP001457282">
    <property type="component" value="Unassembled WGS sequence"/>
</dbReference>
<sequence>MGATLAPRLHTLVGFIAVSFSSSTSRLVLKTPKASYRHSLEKKLFHTPIQFTVRSDHCLQVTKMIYRCNECEFETNVKRLFENHMVNHDKRQAMQSLLNELPGHLSLNKNKQLKQFYCKQCDAGFVLENGLKDHLESTKHKSN</sequence>
<dbReference type="Gene3D" id="3.30.160.60">
    <property type="entry name" value="Classic Zinc Finger"/>
    <property type="match status" value="1"/>
</dbReference>
<dbReference type="InterPro" id="IPR036236">
    <property type="entry name" value="Znf_C2H2_sf"/>
</dbReference>
<dbReference type="PROSITE" id="PS50157">
    <property type="entry name" value="ZINC_FINGER_C2H2_2"/>
    <property type="match status" value="1"/>
</dbReference>
<evidence type="ECO:0000256" key="3">
    <source>
        <dbReference type="ARBA" id="ARBA00022833"/>
    </source>
</evidence>
<dbReference type="SUPFAM" id="SSF57667">
    <property type="entry name" value="beta-beta-alpha zinc fingers"/>
    <property type="match status" value="1"/>
</dbReference>
<keyword evidence="7" id="KW-1185">Reference proteome</keyword>
<keyword evidence="2 4" id="KW-0863">Zinc-finger</keyword>
<accession>A0AAW1W0Z2</accession>
<name>A0AAW1W0Z2_RUBAR</name>